<dbReference type="InterPro" id="IPR011042">
    <property type="entry name" value="6-blade_b-propeller_TolB-like"/>
</dbReference>
<reference evidence="3" key="1">
    <citation type="journal article" date="2023" name="Int. J. Syst. Evol. Microbiol.">
        <title>Mesoterricola silvestris gen. nov., sp. nov., Mesoterricola sediminis sp. nov., Geothrix oryzae sp. nov., Geothrix edaphica sp. nov., Geothrix rubra sp. nov., and Geothrix limicola sp. nov., six novel members of Acidobacteriota isolated from soils.</title>
        <authorList>
            <person name="Itoh H."/>
            <person name="Sugisawa Y."/>
            <person name="Mise K."/>
            <person name="Xu Z."/>
            <person name="Kuniyasu M."/>
            <person name="Ushijima N."/>
            <person name="Kawano K."/>
            <person name="Kobayashi E."/>
            <person name="Shiratori Y."/>
            <person name="Masuda Y."/>
            <person name="Senoo K."/>
        </authorList>
    </citation>
    <scope>NUCLEOTIDE SEQUENCE</scope>
    <source>
        <strain evidence="3">W786</strain>
    </source>
</reference>
<dbReference type="Gene3D" id="2.120.10.30">
    <property type="entry name" value="TolB, C-terminal domain"/>
    <property type="match status" value="1"/>
</dbReference>
<dbReference type="RefSeq" id="WP_243333229.1">
    <property type="nucleotide sequence ID" value="NZ_AP027081.1"/>
</dbReference>
<dbReference type="Pfam" id="PF07676">
    <property type="entry name" value="PD40"/>
    <property type="match status" value="3"/>
</dbReference>
<dbReference type="InterPro" id="IPR011659">
    <property type="entry name" value="WD40"/>
</dbReference>
<dbReference type="KEGG" id="msea:METESE_22900"/>
<dbReference type="PANTHER" id="PTHR36842">
    <property type="entry name" value="PROTEIN TOLB HOMOLOG"/>
    <property type="match status" value="1"/>
</dbReference>
<accession>A0AA48KEI1</accession>
<keyword evidence="2" id="KW-0732">Signal</keyword>
<dbReference type="Proteomes" id="UP001228113">
    <property type="component" value="Chromosome"/>
</dbReference>
<comment type="similarity">
    <text evidence="1">Belongs to the TolB family.</text>
</comment>
<dbReference type="SUPFAM" id="SSF69304">
    <property type="entry name" value="Tricorn protease N-terminal domain"/>
    <property type="match status" value="1"/>
</dbReference>
<keyword evidence="4" id="KW-1185">Reference proteome</keyword>
<dbReference type="SUPFAM" id="SSF52964">
    <property type="entry name" value="TolB, N-terminal domain"/>
    <property type="match status" value="1"/>
</dbReference>
<proteinExistence type="inferred from homology"/>
<dbReference type="Gene3D" id="3.40.50.10070">
    <property type="entry name" value="TolB, N-terminal domain"/>
    <property type="match status" value="1"/>
</dbReference>
<evidence type="ECO:0000256" key="1">
    <source>
        <dbReference type="ARBA" id="ARBA00009820"/>
    </source>
</evidence>
<evidence type="ECO:0000256" key="2">
    <source>
        <dbReference type="SAM" id="SignalP"/>
    </source>
</evidence>
<feature type="chain" id="PRO_5041265983" evidence="2">
    <location>
        <begin position="31"/>
        <end position="426"/>
    </location>
</feature>
<sequence length="426" mass="44485">MMLRSLANRGLRLPLMALALAALPGAPAQAADGRGTLRRLAVLLQAAPGAGVGREIAAEIHATALADLQASGAFRQVEAAGADHREPGGGLLLKVAPRAGAAGTLLLEALCLEPATHRILWKRAFQGPVGAARRMAHRVADDLVGLVTGVPGAADSAFVFAKDLPRGIREIHAVARDGSGERPLTAFQSLTDYPALSADGRLAVVSYKAGPPQIWAQRTPQAPLVPLSSHTPTRGMGIRDLAWSPDGRLIAFVQDTPRGLSGIQTLDPATTARTALTPGDHLDTCPTWSPDSQRLAFVSDRAGVAQVFVQDLHGGQPRQLTRDGAPKVAAAWSPLGDRIAVAARQDGATRLLLLAPDGTGVTEVARWSQTVRGLRWSPDGRSLLVEIQDGGRSRFLIAEPGGKVQPADGLPTGARGPLWVKLATAG</sequence>
<evidence type="ECO:0000313" key="4">
    <source>
        <dbReference type="Proteomes" id="UP001228113"/>
    </source>
</evidence>
<gene>
    <name evidence="3" type="ORF">METESE_22900</name>
</gene>
<name>A0AA48KEI1_9BACT</name>
<dbReference type="AlphaFoldDB" id="A0AA48KEI1"/>
<dbReference type="EMBL" id="AP027081">
    <property type="protein sequence ID" value="BDU77332.1"/>
    <property type="molecule type" value="Genomic_DNA"/>
</dbReference>
<evidence type="ECO:0000313" key="3">
    <source>
        <dbReference type="EMBL" id="BDU77332.1"/>
    </source>
</evidence>
<dbReference type="PANTHER" id="PTHR36842:SF1">
    <property type="entry name" value="PROTEIN TOLB"/>
    <property type="match status" value="1"/>
</dbReference>
<feature type="signal peptide" evidence="2">
    <location>
        <begin position="1"/>
        <end position="30"/>
    </location>
</feature>
<organism evidence="3 4">
    <name type="scientific">Mesoterricola sediminis</name>
    <dbReference type="NCBI Taxonomy" id="2927980"/>
    <lineage>
        <taxon>Bacteria</taxon>
        <taxon>Pseudomonadati</taxon>
        <taxon>Acidobacteriota</taxon>
        <taxon>Holophagae</taxon>
        <taxon>Holophagales</taxon>
        <taxon>Holophagaceae</taxon>
        <taxon>Mesoterricola</taxon>
    </lineage>
</organism>
<protein>
    <submittedName>
        <fullName evidence="3">Uncharacterized protein</fullName>
    </submittedName>
</protein>